<dbReference type="Pfam" id="PF22995">
    <property type="entry name" value="C2CH-3rd_BIRD-IDD"/>
    <property type="match status" value="1"/>
</dbReference>
<evidence type="ECO:0000256" key="7">
    <source>
        <dbReference type="ARBA" id="ARBA00023163"/>
    </source>
</evidence>
<dbReference type="InterPro" id="IPR055185">
    <property type="entry name" value="C2CH-4th_BIRD-IDD"/>
</dbReference>
<dbReference type="Pfam" id="PF22996">
    <property type="entry name" value="C2H2-2nd_BIRD-IDD"/>
    <property type="match status" value="1"/>
</dbReference>
<dbReference type="PROSITE" id="PS00028">
    <property type="entry name" value="ZINC_FINGER_C2H2_1"/>
    <property type="match status" value="1"/>
</dbReference>
<feature type="domain" description="C2H2-type" evidence="10">
    <location>
        <begin position="88"/>
        <end position="110"/>
    </location>
</feature>
<evidence type="ECO:0000256" key="2">
    <source>
        <dbReference type="ARBA" id="ARBA00022737"/>
    </source>
</evidence>
<keyword evidence="12" id="KW-1185">Reference proteome</keyword>
<dbReference type="SMART" id="SM00355">
    <property type="entry name" value="ZnF_C2H2"/>
    <property type="match status" value="3"/>
</dbReference>
<keyword evidence="3 8" id="KW-0863">Zinc-finger</keyword>
<dbReference type="GO" id="GO:0003700">
    <property type="term" value="F:DNA-binding transcription factor activity"/>
    <property type="evidence" value="ECO:0007669"/>
    <property type="project" value="TreeGrafter"/>
</dbReference>
<evidence type="ECO:0000256" key="8">
    <source>
        <dbReference type="PROSITE-ProRule" id="PRU00042"/>
    </source>
</evidence>
<dbReference type="GO" id="GO:0008270">
    <property type="term" value="F:zinc ion binding"/>
    <property type="evidence" value="ECO:0007669"/>
    <property type="project" value="UniProtKB-KW"/>
</dbReference>
<dbReference type="Proteomes" id="UP000233551">
    <property type="component" value="Unassembled WGS sequence"/>
</dbReference>
<proteinExistence type="predicted"/>
<dbReference type="Pfam" id="PF12874">
    <property type="entry name" value="zf-met"/>
    <property type="match status" value="1"/>
</dbReference>
<reference evidence="11 12" key="1">
    <citation type="submission" date="2017-11" db="EMBL/GenBank/DDBJ databases">
        <title>De-novo sequencing of pomegranate (Punica granatum L.) genome.</title>
        <authorList>
            <person name="Akparov Z."/>
            <person name="Amiraslanov A."/>
            <person name="Hajiyeva S."/>
            <person name="Abbasov M."/>
            <person name="Kaur K."/>
            <person name="Hamwieh A."/>
            <person name="Solovyev V."/>
            <person name="Salamov A."/>
            <person name="Braich B."/>
            <person name="Kosarev P."/>
            <person name="Mahmoud A."/>
            <person name="Hajiyev E."/>
            <person name="Babayeva S."/>
            <person name="Izzatullayeva V."/>
            <person name="Mammadov A."/>
            <person name="Mammadov A."/>
            <person name="Sharifova S."/>
            <person name="Ojaghi J."/>
            <person name="Eynullazada K."/>
            <person name="Bayramov B."/>
            <person name="Abdulazimova A."/>
            <person name="Shahmuradov I."/>
        </authorList>
    </citation>
    <scope>NUCLEOTIDE SEQUENCE [LARGE SCALE GENOMIC DNA]</scope>
    <source>
        <strain evidence="12">cv. AG2017</strain>
        <tissue evidence="11">Leaf</tissue>
    </source>
</reference>
<keyword evidence="2" id="KW-0677">Repeat</keyword>
<accession>A0A2I0J6I1</accession>
<dbReference type="FunFam" id="3.30.160.60:FF:000554">
    <property type="entry name" value="protein indeterminate-domain 12-like"/>
    <property type="match status" value="1"/>
</dbReference>
<protein>
    <recommendedName>
        <fullName evidence="10">C2H2-type domain-containing protein</fullName>
    </recommendedName>
</protein>
<dbReference type="PANTHER" id="PTHR10593">
    <property type="entry name" value="SERINE/THREONINE-PROTEIN KINASE RIO"/>
    <property type="match status" value="1"/>
</dbReference>
<feature type="region of interest" description="Disordered" evidence="9">
    <location>
        <begin position="1"/>
        <end position="72"/>
    </location>
</feature>
<keyword evidence="7" id="KW-0804">Transcription</keyword>
<keyword evidence="5" id="KW-0805">Transcription regulation</keyword>
<sequence>MSNISSGGGGGGEVGSFSSSGNNTPAHNNNKKNSLLLSASSTVSNGSTVNPPPPTSVNKKKRNLPGTPDPNAEVIALSPTTLMATNRFVCEICNKGFQRDQNLQLHRRGHNLPWKLKQRSSTEVRKRVYVCPEQTCVHHNPARALGDLTGIKKHFSRKHGEKKWKCERCSKKYAVQSDWKAHSKTCGTREYKCDCGTIFSSIPSHTFRQVYTAQSGGDRKEPRIREQEVLSRPEIIRTPAERFAPLASTFQRRILAGVGSASLVAVGANFAGLTSFLLGFAPESGRNLKLDVLYPIKGRDSFITHRAFCDALTEENSKVNHQGLPPKLTAPNATAQVHPELSSSSLPLHNPNPSSTVPEFLDHSDTKTHLPNFQNGGFKLNGNAYPTKASNGVFSIGSLLGSSAASFTNVGNGSNNQLLGSAHMSATALLQKAAQMGATASLNSPLMQPNYGTKMTSSMSSSMEEIQQLSGPYNHHIQADQNGQSHVTCRPVDGGYDDRFMQKDDRQQEISSHFLDVSNGGEEASGLVSNMGMFNRLLFDQNGLLPKNVEHEDDHMGLFIGSGRETMTVDFLGIGGTGSPRNLQEHQKEILQLKGFHNQQRMVGLSQLHQQQNAIVEKSMWEA</sequence>
<dbReference type="PANTHER" id="PTHR10593:SF181">
    <property type="entry name" value="C2H2-TYPE DOMAIN-CONTAINING PROTEIN"/>
    <property type="match status" value="1"/>
</dbReference>
<evidence type="ECO:0000259" key="10">
    <source>
        <dbReference type="PROSITE" id="PS50157"/>
    </source>
</evidence>
<dbReference type="InterPro" id="IPR013087">
    <property type="entry name" value="Znf_C2H2_type"/>
</dbReference>
<evidence type="ECO:0000313" key="12">
    <source>
        <dbReference type="Proteomes" id="UP000233551"/>
    </source>
</evidence>
<dbReference type="Gene3D" id="3.30.160.60">
    <property type="entry name" value="Classic Zinc Finger"/>
    <property type="match status" value="1"/>
</dbReference>
<evidence type="ECO:0000256" key="9">
    <source>
        <dbReference type="SAM" id="MobiDB-lite"/>
    </source>
</evidence>
<dbReference type="SUPFAM" id="SSF57667">
    <property type="entry name" value="beta-beta-alpha zinc fingers"/>
    <property type="match status" value="1"/>
</dbReference>
<dbReference type="InterPro" id="IPR036236">
    <property type="entry name" value="Znf_C2H2_sf"/>
</dbReference>
<name>A0A2I0J6I1_PUNGR</name>
<dbReference type="EMBL" id="PGOL01002006">
    <property type="protein sequence ID" value="PKI51520.1"/>
    <property type="molecule type" value="Genomic_DNA"/>
</dbReference>
<keyword evidence="4" id="KW-0862">Zinc</keyword>
<evidence type="ECO:0000313" key="11">
    <source>
        <dbReference type="EMBL" id="PKI51520.1"/>
    </source>
</evidence>
<dbReference type="PROSITE" id="PS50157">
    <property type="entry name" value="ZINC_FINGER_C2H2_2"/>
    <property type="match status" value="1"/>
</dbReference>
<dbReference type="GO" id="GO:0005634">
    <property type="term" value="C:nucleus"/>
    <property type="evidence" value="ECO:0007669"/>
    <property type="project" value="TreeGrafter"/>
</dbReference>
<dbReference type="InterPro" id="IPR055187">
    <property type="entry name" value="C2CH-3rd_BIRD-IDD"/>
</dbReference>
<evidence type="ECO:0000256" key="4">
    <source>
        <dbReference type="ARBA" id="ARBA00022833"/>
    </source>
</evidence>
<feature type="compositionally biased region" description="Gly residues" evidence="9">
    <location>
        <begin position="1"/>
        <end position="14"/>
    </location>
</feature>
<feature type="compositionally biased region" description="Low complexity" evidence="9">
    <location>
        <begin position="31"/>
        <end position="41"/>
    </location>
</feature>
<organism evidence="11 12">
    <name type="scientific">Punica granatum</name>
    <name type="common">Pomegranate</name>
    <dbReference type="NCBI Taxonomy" id="22663"/>
    <lineage>
        <taxon>Eukaryota</taxon>
        <taxon>Viridiplantae</taxon>
        <taxon>Streptophyta</taxon>
        <taxon>Embryophyta</taxon>
        <taxon>Tracheophyta</taxon>
        <taxon>Spermatophyta</taxon>
        <taxon>Magnoliopsida</taxon>
        <taxon>eudicotyledons</taxon>
        <taxon>Gunneridae</taxon>
        <taxon>Pentapetalae</taxon>
        <taxon>rosids</taxon>
        <taxon>malvids</taxon>
        <taxon>Myrtales</taxon>
        <taxon>Lythraceae</taxon>
        <taxon>Punica</taxon>
    </lineage>
</organism>
<comment type="caution">
    <text evidence="11">The sequence shown here is derived from an EMBL/GenBank/DDBJ whole genome shotgun (WGS) entry which is preliminary data.</text>
</comment>
<evidence type="ECO:0000256" key="6">
    <source>
        <dbReference type="ARBA" id="ARBA00023125"/>
    </source>
</evidence>
<dbReference type="InterPro" id="IPR055186">
    <property type="entry name" value="C2H2-2nd_BIRD-IDD"/>
</dbReference>
<evidence type="ECO:0000256" key="3">
    <source>
        <dbReference type="ARBA" id="ARBA00022771"/>
    </source>
</evidence>
<evidence type="ECO:0000256" key="1">
    <source>
        <dbReference type="ARBA" id="ARBA00022723"/>
    </source>
</evidence>
<evidence type="ECO:0000256" key="5">
    <source>
        <dbReference type="ARBA" id="ARBA00023015"/>
    </source>
</evidence>
<gene>
    <name evidence="11" type="ORF">CRG98_028080</name>
</gene>
<dbReference type="STRING" id="22663.A0A2I0J6I1"/>
<keyword evidence="6" id="KW-0238">DNA-binding</keyword>
<dbReference type="AlphaFoldDB" id="A0A2I0J6I1"/>
<keyword evidence="1" id="KW-0479">Metal-binding</keyword>
<dbReference type="Pfam" id="PF22992">
    <property type="entry name" value="C2CH-4th_BIRD-IDD"/>
    <property type="match status" value="1"/>
</dbReference>
<dbReference type="InterPro" id="IPR031140">
    <property type="entry name" value="IDD1-16"/>
</dbReference>
<dbReference type="GO" id="GO:0003677">
    <property type="term" value="F:DNA binding"/>
    <property type="evidence" value="ECO:0007669"/>
    <property type="project" value="UniProtKB-KW"/>
</dbReference>